<evidence type="ECO:0000256" key="1">
    <source>
        <dbReference type="ARBA" id="ARBA00022443"/>
    </source>
</evidence>
<dbReference type="GO" id="GO:0051286">
    <property type="term" value="C:cell tip"/>
    <property type="evidence" value="ECO:0007669"/>
    <property type="project" value="TreeGrafter"/>
</dbReference>
<feature type="compositionally biased region" description="Low complexity" evidence="4">
    <location>
        <begin position="533"/>
        <end position="554"/>
    </location>
</feature>
<feature type="region of interest" description="Disordered" evidence="4">
    <location>
        <begin position="1165"/>
        <end position="1184"/>
    </location>
</feature>
<feature type="compositionally biased region" description="Basic and acidic residues" evidence="4">
    <location>
        <begin position="229"/>
        <end position="245"/>
    </location>
</feature>
<feature type="region of interest" description="Disordered" evidence="4">
    <location>
        <begin position="224"/>
        <end position="376"/>
    </location>
</feature>
<feature type="compositionally biased region" description="Polar residues" evidence="4">
    <location>
        <begin position="555"/>
        <end position="567"/>
    </location>
</feature>
<feature type="region of interest" description="Disordered" evidence="4">
    <location>
        <begin position="398"/>
        <end position="424"/>
    </location>
</feature>
<feature type="compositionally biased region" description="Basic and acidic residues" evidence="4">
    <location>
        <begin position="954"/>
        <end position="969"/>
    </location>
</feature>
<feature type="compositionally biased region" description="Basic and acidic residues" evidence="4">
    <location>
        <begin position="447"/>
        <end position="464"/>
    </location>
</feature>
<sequence length="1378" mass="157168">MVRGHNLSIDTVAASRAQRTTSKSSRYKGAGSEDEIDDYDDDATLVDNNESHSIIDDDDYLTSSPSIIEEEINFSLVYALHSFQATVEGQANVVKGDSLSLLDDSNSYWWLVKVLPSDEIGYIPAENIETPYERLARLNKHRNIGLSSPHHNVESDNSLPKPIPTDQVKAVTFASPLFFIAEASDDEYYEDDDDDDDEEEHYIGRIEVTTQSVIQHEKVDDVQLVNEPEELKDADKQVIDPENDHSQINMNQNNHRGSNNPVKVTENEIVEIDVKRTDDRQYEQEMNQHRRQEKNQQHRQEYRQEKNQQYRPEKNQQYGQSQQSDDIRQSSQRSQSNQMKSQTGQLENNSTYDQPARNNNSLNNNNNNNNNNNANKIQDVLNNKNETIKMSLTPALGSDFIDFSDEDDEGNKMKSRHGRSFENTSNNIEPIRANIVASEPIKNVEILDDKKSGRSKKEEKKKESGGIFRNFFKRKSKKKEEEPVKQVSSMSTPASTPASNPVVDNVKRGNQPSSSAPPPQNNYKAQRPGPLTNQQQSPQSGSSSNRSSPQIGSITNRPQHQQVGSLPNQSQGQQQLQRNQNSQHQIDPRSRNQSQTQSQNQIQNQSQNQSQFQPQNQSQNQPQFQPQNQSQNQSQFQPQNQSQSQPQNQSQSQPQNQSQSQPQNQSQSQPQNQSQSQPQNQSQSQPQLQRQPQPSSNLQQSQAQNTSNREHPKVQQVSTSEPPMQVIQRDSGLNQHEILQVPTQDAVQLIKIRNSPSPIRVVQHAPSERSITPLTPVSPFYSVIRIFAGPNVFSEEDSKLFLLTPTTITSTLIKQALHRFKLYDVEDWENYYITIKETNKDQIQLMSDDLPLEVFLSITSHNPVTLPSIRRNSTESISSIISNLSDLDEIKKLGLQNEKGAITFYLNRRSKRNSRSSGERKLRLRVLVYNDDLPVHLRSNKPHVPRTSMSVPKHLAEKAARRRSREEGKPKEKIVIVSGLATVRQIIEKAMDKFEITDGIVDDGKSISDNDEKPRYQLMVIVDGEEKPLPPEINVISVYPTAPRLHHLSMDSVDSSSSLALDYRPDEPMFVLRLLRPEDRQTRAMPTISNINQYNNKIRTQTRSNDFDDDEDNDSVSELYSSRYKNLPSLTIEQTRSNDFDDEDNDSVSELYSSRYKNLPSLTIEQTRSNDFDDDDDDEDNDSLSELYSSRFKNLPSTIAQTRSNDFDDDDDEDNDSVSELYSSRFKNLPSLTIERSQSQESLSRTPQKSRQRSISSTSINSVNTNTTIDSISPGNHHSLFRKSSTASSFTDSDWILTDDFGLQELLILVRSGVNMLELKERRRSGWQIHEDPEKILNALKLTDIRNDIRVIFDNVNNELDQLEQELDQLMDDAIKVF</sequence>
<feature type="region of interest" description="Disordered" evidence="4">
    <location>
        <begin position="1233"/>
        <end position="1278"/>
    </location>
</feature>
<feature type="domain" description="SH3" evidence="5">
    <location>
        <begin position="72"/>
        <end position="133"/>
    </location>
</feature>
<dbReference type="SUPFAM" id="SSF50044">
    <property type="entry name" value="SH3-domain"/>
    <property type="match status" value="1"/>
</dbReference>
<dbReference type="PANTHER" id="PTHR47775">
    <property type="entry name" value="BUD SITE SELECTION PROTEIN 14"/>
    <property type="match status" value="1"/>
</dbReference>
<evidence type="ECO:0000259" key="5">
    <source>
        <dbReference type="PROSITE" id="PS50002"/>
    </source>
</evidence>
<name>A0A397UF44_9GLOM</name>
<feature type="coiled-coil region" evidence="3">
    <location>
        <begin position="1346"/>
        <end position="1373"/>
    </location>
</feature>
<dbReference type="GO" id="GO:0015630">
    <property type="term" value="C:microtubule cytoskeleton"/>
    <property type="evidence" value="ECO:0007669"/>
    <property type="project" value="TreeGrafter"/>
</dbReference>
<dbReference type="PANTHER" id="PTHR47775:SF1">
    <property type="entry name" value="BUD SITE SELECTION PROTEIN 14"/>
    <property type="match status" value="1"/>
</dbReference>
<dbReference type="STRING" id="44941.A0A397UF44"/>
<dbReference type="InterPro" id="IPR000159">
    <property type="entry name" value="RA_dom"/>
</dbReference>
<accession>A0A397UF44</accession>
<dbReference type="GO" id="GO:0007165">
    <property type="term" value="P:signal transduction"/>
    <property type="evidence" value="ECO:0007669"/>
    <property type="project" value="InterPro"/>
</dbReference>
<dbReference type="InterPro" id="IPR036028">
    <property type="entry name" value="SH3-like_dom_sf"/>
</dbReference>
<evidence type="ECO:0000313" key="6">
    <source>
        <dbReference type="EMBL" id="RIB05923.1"/>
    </source>
</evidence>
<dbReference type="Pfam" id="PF00788">
    <property type="entry name" value="RA"/>
    <property type="match status" value="1"/>
</dbReference>
<feature type="region of interest" description="Disordered" evidence="4">
    <location>
        <begin position="1200"/>
        <end position="1219"/>
    </location>
</feature>
<dbReference type="EMBL" id="QKWP01001896">
    <property type="protein sequence ID" value="RIB05923.1"/>
    <property type="molecule type" value="Genomic_DNA"/>
</dbReference>
<protein>
    <recommendedName>
        <fullName evidence="5">SH3 domain-containing protein</fullName>
    </recommendedName>
</protein>
<evidence type="ECO:0000313" key="7">
    <source>
        <dbReference type="Proteomes" id="UP000266673"/>
    </source>
</evidence>
<dbReference type="Gene3D" id="2.30.30.40">
    <property type="entry name" value="SH3 Domains"/>
    <property type="match status" value="1"/>
</dbReference>
<feature type="compositionally biased region" description="Polar residues" evidence="4">
    <location>
        <begin position="1093"/>
        <end position="1104"/>
    </location>
</feature>
<keyword evidence="1 2" id="KW-0728">SH3 domain</keyword>
<feature type="compositionally biased region" description="Low complexity" evidence="4">
    <location>
        <begin position="358"/>
        <end position="375"/>
    </location>
</feature>
<dbReference type="InterPro" id="IPR053039">
    <property type="entry name" value="Polarity_Bud-Selection_Reg"/>
</dbReference>
<dbReference type="InterPro" id="IPR001452">
    <property type="entry name" value="SH3_domain"/>
</dbReference>
<feature type="compositionally biased region" description="Low complexity" evidence="4">
    <location>
        <begin position="1254"/>
        <end position="1273"/>
    </location>
</feature>
<dbReference type="InterPro" id="IPR029071">
    <property type="entry name" value="Ubiquitin-like_domsf"/>
</dbReference>
<proteinExistence type="predicted"/>
<evidence type="ECO:0000256" key="3">
    <source>
        <dbReference type="SAM" id="Coils"/>
    </source>
</evidence>
<organism evidence="6 7">
    <name type="scientific">Gigaspora rosea</name>
    <dbReference type="NCBI Taxonomy" id="44941"/>
    <lineage>
        <taxon>Eukaryota</taxon>
        <taxon>Fungi</taxon>
        <taxon>Fungi incertae sedis</taxon>
        <taxon>Mucoromycota</taxon>
        <taxon>Glomeromycotina</taxon>
        <taxon>Glomeromycetes</taxon>
        <taxon>Diversisporales</taxon>
        <taxon>Gigasporaceae</taxon>
        <taxon>Gigaspora</taxon>
    </lineage>
</organism>
<feature type="compositionally biased region" description="Acidic residues" evidence="4">
    <location>
        <begin position="1172"/>
        <end position="1183"/>
    </location>
</feature>
<feature type="compositionally biased region" description="Acidic residues" evidence="4">
    <location>
        <begin position="32"/>
        <end position="41"/>
    </location>
</feature>
<feature type="region of interest" description="Disordered" evidence="4">
    <location>
        <begin position="447"/>
        <end position="723"/>
    </location>
</feature>
<feature type="compositionally biased region" description="Low complexity" evidence="4">
    <location>
        <begin position="568"/>
        <end position="707"/>
    </location>
</feature>
<dbReference type="Pfam" id="PF00018">
    <property type="entry name" value="SH3_1"/>
    <property type="match status" value="1"/>
</dbReference>
<keyword evidence="3" id="KW-0175">Coiled coil</keyword>
<evidence type="ECO:0000256" key="2">
    <source>
        <dbReference type="PROSITE-ProRule" id="PRU00192"/>
    </source>
</evidence>
<feature type="compositionally biased region" description="Basic and acidic residues" evidence="4">
    <location>
        <begin position="272"/>
        <end position="314"/>
    </location>
</feature>
<feature type="compositionally biased region" description="Polar residues" evidence="4">
    <location>
        <begin position="246"/>
        <end position="262"/>
    </location>
</feature>
<feature type="region of interest" description="Disordered" evidence="4">
    <location>
        <begin position="1093"/>
        <end position="1115"/>
    </location>
</feature>
<feature type="compositionally biased region" description="Low complexity" evidence="4">
    <location>
        <begin position="485"/>
        <end position="499"/>
    </location>
</feature>
<feature type="region of interest" description="Disordered" evidence="4">
    <location>
        <begin position="938"/>
        <end position="969"/>
    </location>
</feature>
<dbReference type="GO" id="GO:0008104">
    <property type="term" value="P:intracellular protein localization"/>
    <property type="evidence" value="ECO:0007669"/>
    <property type="project" value="TreeGrafter"/>
</dbReference>
<dbReference type="Proteomes" id="UP000266673">
    <property type="component" value="Unassembled WGS sequence"/>
</dbReference>
<dbReference type="SMART" id="SM00326">
    <property type="entry name" value="SH3"/>
    <property type="match status" value="1"/>
</dbReference>
<keyword evidence="7" id="KW-1185">Reference proteome</keyword>
<dbReference type="PROSITE" id="PS50002">
    <property type="entry name" value="SH3"/>
    <property type="match status" value="1"/>
</dbReference>
<dbReference type="OrthoDB" id="196165at2759"/>
<dbReference type="SUPFAM" id="SSF54236">
    <property type="entry name" value="Ubiquitin-like"/>
    <property type="match status" value="1"/>
</dbReference>
<feature type="compositionally biased region" description="Polar residues" evidence="4">
    <location>
        <begin position="343"/>
        <end position="357"/>
    </location>
</feature>
<feature type="compositionally biased region" description="Polar residues" evidence="4">
    <location>
        <begin position="1233"/>
        <end position="1249"/>
    </location>
</feature>
<feature type="region of interest" description="Disordered" evidence="4">
    <location>
        <begin position="20"/>
        <end position="41"/>
    </location>
</feature>
<comment type="caution">
    <text evidence="6">The sequence shown here is derived from an EMBL/GenBank/DDBJ whole genome shotgun (WGS) entry which is preliminary data.</text>
</comment>
<gene>
    <name evidence="6" type="ORF">C2G38_554438</name>
</gene>
<dbReference type="GO" id="GO:0030950">
    <property type="term" value="P:establishment or maintenance of actin cytoskeleton polarity"/>
    <property type="evidence" value="ECO:0007669"/>
    <property type="project" value="TreeGrafter"/>
</dbReference>
<feature type="compositionally biased region" description="Low complexity" evidence="4">
    <location>
        <begin position="320"/>
        <end position="342"/>
    </location>
</feature>
<evidence type="ECO:0000256" key="4">
    <source>
        <dbReference type="SAM" id="MobiDB-lite"/>
    </source>
</evidence>
<reference evidence="6 7" key="1">
    <citation type="submission" date="2018-06" db="EMBL/GenBank/DDBJ databases">
        <title>Comparative genomics reveals the genomic features of Rhizophagus irregularis, R. cerebriforme, R. diaphanum and Gigaspora rosea, and their symbiotic lifestyle signature.</title>
        <authorList>
            <person name="Morin E."/>
            <person name="San Clemente H."/>
            <person name="Chen E.C.H."/>
            <person name="De La Providencia I."/>
            <person name="Hainaut M."/>
            <person name="Kuo A."/>
            <person name="Kohler A."/>
            <person name="Murat C."/>
            <person name="Tang N."/>
            <person name="Roy S."/>
            <person name="Loubradou J."/>
            <person name="Henrissat B."/>
            <person name="Grigoriev I.V."/>
            <person name="Corradi N."/>
            <person name="Roux C."/>
            <person name="Martin F.M."/>
        </authorList>
    </citation>
    <scope>NUCLEOTIDE SEQUENCE [LARGE SCALE GENOMIC DNA]</scope>
    <source>
        <strain evidence="6 7">DAOM 194757</strain>
    </source>
</reference>
<feature type="compositionally biased region" description="Acidic residues" evidence="4">
    <location>
        <begin position="1207"/>
        <end position="1217"/>
    </location>
</feature>